<dbReference type="SUPFAM" id="SSF81321">
    <property type="entry name" value="Family A G protein-coupled receptor-like"/>
    <property type="match status" value="1"/>
</dbReference>
<feature type="transmembrane region" description="Helical" evidence="5">
    <location>
        <begin position="68"/>
        <end position="93"/>
    </location>
</feature>
<feature type="domain" description="G-protein coupled receptors family 1 profile" evidence="6">
    <location>
        <begin position="47"/>
        <end position="325"/>
    </location>
</feature>
<keyword evidence="3 5" id="KW-1133">Transmembrane helix</keyword>
<evidence type="ECO:0000256" key="2">
    <source>
        <dbReference type="ARBA" id="ARBA00022692"/>
    </source>
</evidence>
<feature type="transmembrane region" description="Helical" evidence="5">
    <location>
        <begin position="113"/>
        <end position="133"/>
    </location>
</feature>
<evidence type="ECO:0000256" key="5">
    <source>
        <dbReference type="SAM" id="Phobius"/>
    </source>
</evidence>
<dbReference type="GO" id="GO:0016020">
    <property type="term" value="C:membrane"/>
    <property type="evidence" value="ECO:0007669"/>
    <property type="project" value="UniProtKB-SubCell"/>
</dbReference>
<organism evidence="7 8">
    <name type="scientific">Mesorhabditis belari</name>
    <dbReference type="NCBI Taxonomy" id="2138241"/>
    <lineage>
        <taxon>Eukaryota</taxon>
        <taxon>Metazoa</taxon>
        <taxon>Ecdysozoa</taxon>
        <taxon>Nematoda</taxon>
        <taxon>Chromadorea</taxon>
        <taxon>Rhabditida</taxon>
        <taxon>Rhabditina</taxon>
        <taxon>Rhabditomorpha</taxon>
        <taxon>Rhabditoidea</taxon>
        <taxon>Rhabditidae</taxon>
        <taxon>Mesorhabditinae</taxon>
        <taxon>Mesorhabditis</taxon>
    </lineage>
</organism>
<dbReference type="AlphaFoldDB" id="A0AAF3ERI1"/>
<evidence type="ECO:0000313" key="8">
    <source>
        <dbReference type="WBParaSite" id="MBELARI_LOCUS16490"/>
    </source>
</evidence>
<dbReference type="Proteomes" id="UP000887575">
    <property type="component" value="Unassembled WGS sequence"/>
</dbReference>
<evidence type="ECO:0000256" key="1">
    <source>
        <dbReference type="ARBA" id="ARBA00004370"/>
    </source>
</evidence>
<dbReference type="InterPro" id="IPR019427">
    <property type="entry name" value="7TM_GPCR_serpentine_rcpt_Srw"/>
</dbReference>
<dbReference type="PRINTS" id="PR00237">
    <property type="entry name" value="GPCRRHODOPSN"/>
</dbReference>
<keyword evidence="2 5" id="KW-0812">Transmembrane</keyword>
<dbReference type="PROSITE" id="PS50262">
    <property type="entry name" value="G_PROTEIN_RECEP_F1_2"/>
    <property type="match status" value="1"/>
</dbReference>
<reference evidence="8" key="1">
    <citation type="submission" date="2024-02" db="UniProtKB">
        <authorList>
            <consortium name="WormBaseParasite"/>
        </authorList>
    </citation>
    <scope>IDENTIFICATION</scope>
</reference>
<feature type="transmembrane region" description="Helical" evidence="5">
    <location>
        <begin position="32"/>
        <end position="56"/>
    </location>
</feature>
<sequence>MAENLTGVRAALARCLTDDQLKLGYSELGRILIGYIVPIVAALGISGNLLNLTVLLAKKMRTRSNSLLASLALVDIIFLISFLPECMANHHFFYTNTIFRQFYFYGHVYRLHFQNWFSAAAIWMILIICAERLLGIRNPLSTRTHASIMAPKFLVSFTVVFTGLLTSHYHFTFICKSRLFCNGSQFQGICLNVDSPLWFGQRPNPNSMALRLFARYSLEIQALVIVFLPVLLVIFSNALLLLTLRKRTRFLRIGAGSEAMTSIQIKKEQRVTLTVCAIVTCFTITQAPSAVVPVIATITGSDYITGIIIVATMVVVGKALNFILFCLSSSNFRQRLLFRTKELANNSAIRNSPQGATARLLNYGRRGTLTSVHIPTVRSAPKLNSIIDG</sequence>
<dbReference type="GO" id="GO:0008528">
    <property type="term" value="F:G protein-coupled peptide receptor activity"/>
    <property type="evidence" value="ECO:0007669"/>
    <property type="project" value="InterPro"/>
</dbReference>
<name>A0AAF3ERI1_9BILA</name>
<protein>
    <recommendedName>
        <fullName evidence="6">G-protein coupled receptors family 1 profile domain-containing protein</fullName>
    </recommendedName>
</protein>
<feature type="transmembrane region" description="Helical" evidence="5">
    <location>
        <begin position="153"/>
        <end position="171"/>
    </location>
</feature>
<feature type="transmembrane region" description="Helical" evidence="5">
    <location>
        <begin position="303"/>
        <end position="327"/>
    </location>
</feature>
<dbReference type="CDD" id="cd14978">
    <property type="entry name" value="7tmA_FMRFamide_R-like"/>
    <property type="match status" value="1"/>
</dbReference>
<dbReference type="Gene3D" id="1.20.1070.10">
    <property type="entry name" value="Rhodopsin 7-helix transmembrane proteins"/>
    <property type="match status" value="1"/>
</dbReference>
<evidence type="ECO:0000259" key="6">
    <source>
        <dbReference type="PROSITE" id="PS50262"/>
    </source>
</evidence>
<comment type="subcellular location">
    <subcellularLocation>
        <location evidence="1">Membrane</location>
    </subcellularLocation>
</comment>
<evidence type="ECO:0000256" key="4">
    <source>
        <dbReference type="ARBA" id="ARBA00023136"/>
    </source>
</evidence>
<accession>A0AAF3ERI1</accession>
<feature type="transmembrane region" description="Helical" evidence="5">
    <location>
        <begin position="220"/>
        <end position="242"/>
    </location>
</feature>
<dbReference type="InterPro" id="IPR000276">
    <property type="entry name" value="GPCR_Rhodpsn"/>
</dbReference>
<dbReference type="Pfam" id="PF10324">
    <property type="entry name" value="7TM_GPCR_Srw"/>
    <property type="match status" value="1"/>
</dbReference>
<proteinExistence type="predicted"/>
<feature type="transmembrane region" description="Helical" evidence="5">
    <location>
        <begin position="271"/>
        <end position="291"/>
    </location>
</feature>
<keyword evidence="4 5" id="KW-0472">Membrane</keyword>
<evidence type="ECO:0000256" key="3">
    <source>
        <dbReference type="ARBA" id="ARBA00022989"/>
    </source>
</evidence>
<dbReference type="PANTHER" id="PTHR46895:SF3">
    <property type="entry name" value="G-PROTEIN COUPLED RECEPTOR F59B2.13-RELATED"/>
    <property type="match status" value="1"/>
</dbReference>
<dbReference type="WBParaSite" id="MBELARI_LOCUS16490">
    <property type="protein sequence ID" value="MBELARI_LOCUS16490"/>
    <property type="gene ID" value="MBELARI_LOCUS16490"/>
</dbReference>
<dbReference type="PANTHER" id="PTHR46895">
    <property type="entry name" value="PROTEIN CBG20548-RELATED"/>
    <property type="match status" value="1"/>
</dbReference>
<evidence type="ECO:0000313" key="7">
    <source>
        <dbReference type="Proteomes" id="UP000887575"/>
    </source>
</evidence>
<keyword evidence="7" id="KW-1185">Reference proteome</keyword>
<dbReference type="InterPro" id="IPR017452">
    <property type="entry name" value="GPCR_Rhodpsn_7TM"/>
</dbReference>